<reference evidence="2" key="1">
    <citation type="submission" date="2019-08" db="EMBL/GenBank/DDBJ databases">
        <title>The genome of the North American firefly Photinus pyralis.</title>
        <authorList>
            <consortium name="Photinus pyralis genome working group"/>
            <person name="Fallon T.R."/>
            <person name="Sander Lower S.E."/>
            <person name="Weng J.-K."/>
        </authorList>
    </citation>
    <scope>NUCLEOTIDE SEQUENCE</scope>
    <source>
        <strain evidence="2">TRF0915ILg1</strain>
        <tissue evidence="2">Whole body</tissue>
    </source>
</reference>
<dbReference type="OrthoDB" id="93990at2759"/>
<keyword evidence="3" id="KW-1185">Reference proteome</keyword>
<accession>A0A8K0D1U6</accession>
<evidence type="ECO:0000256" key="1">
    <source>
        <dbReference type="SAM" id="MobiDB-lite"/>
    </source>
</evidence>
<dbReference type="Proteomes" id="UP000801492">
    <property type="component" value="Unassembled WGS sequence"/>
</dbReference>
<organism evidence="2 3">
    <name type="scientific">Ignelater luminosus</name>
    <name type="common">Cucubano</name>
    <name type="synonym">Pyrophorus luminosus</name>
    <dbReference type="NCBI Taxonomy" id="2038154"/>
    <lineage>
        <taxon>Eukaryota</taxon>
        <taxon>Metazoa</taxon>
        <taxon>Ecdysozoa</taxon>
        <taxon>Arthropoda</taxon>
        <taxon>Hexapoda</taxon>
        <taxon>Insecta</taxon>
        <taxon>Pterygota</taxon>
        <taxon>Neoptera</taxon>
        <taxon>Endopterygota</taxon>
        <taxon>Coleoptera</taxon>
        <taxon>Polyphaga</taxon>
        <taxon>Elateriformia</taxon>
        <taxon>Elateroidea</taxon>
        <taxon>Elateridae</taxon>
        <taxon>Agrypninae</taxon>
        <taxon>Pyrophorini</taxon>
        <taxon>Ignelater</taxon>
    </lineage>
</organism>
<name>A0A8K0D1U6_IGNLU</name>
<dbReference type="EMBL" id="VTPC01003972">
    <property type="protein sequence ID" value="KAF2897699.1"/>
    <property type="molecule type" value="Genomic_DNA"/>
</dbReference>
<protein>
    <recommendedName>
        <fullName evidence="4">MULE transposase domain-containing protein</fullName>
    </recommendedName>
</protein>
<dbReference type="AlphaFoldDB" id="A0A8K0D1U6"/>
<sequence length="329" mass="38025">MAKVLEATSHFNITRRCDNSNKGIASPSFKVIEIVQNSKAQKECLKKEPLKLRWKFSQTNFTCISQVQKVQTQRRLQRATVFRRKLVVELPEKSRFLCDLRRHHDLAILKRELRHLVLRHTSSTRKLYFHFAALKGRHSLDGIATAVVGLSSEAVVQGQRWAETKGALHNLGAQGTNVPISVIERSRSVHRQPFRRQTPHRHHFTDMDTSSTNTSSAAILSTEGNFLNVRKLMSLVFVPSQDVIKSFEDVADSQFYQQHKEILRPFMDYFEDNWIGRPSRGNRLRPPSVSLEMWNQYERTLVGLPKTNDYIEGWHRKFSSLVGCYQPSI</sequence>
<evidence type="ECO:0000313" key="3">
    <source>
        <dbReference type="Proteomes" id="UP000801492"/>
    </source>
</evidence>
<gene>
    <name evidence="2" type="ORF">ILUMI_08474</name>
</gene>
<proteinExistence type="predicted"/>
<comment type="caution">
    <text evidence="2">The sequence shown here is derived from an EMBL/GenBank/DDBJ whole genome shotgun (WGS) entry which is preliminary data.</text>
</comment>
<evidence type="ECO:0008006" key="4">
    <source>
        <dbReference type="Google" id="ProtNLM"/>
    </source>
</evidence>
<feature type="region of interest" description="Disordered" evidence="1">
    <location>
        <begin position="192"/>
        <end position="214"/>
    </location>
</feature>
<feature type="compositionally biased region" description="Basic residues" evidence="1">
    <location>
        <begin position="192"/>
        <end position="203"/>
    </location>
</feature>
<evidence type="ECO:0000313" key="2">
    <source>
        <dbReference type="EMBL" id="KAF2897699.1"/>
    </source>
</evidence>